<organism evidence="1 2">
    <name type="scientific">Pleurodeles waltl</name>
    <name type="common">Iberian ribbed newt</name>
    <dbReference type="NCBI Taxonomy" id="8319"/>
    <lineage>
        <taxon>Eukaryota</taxon>
        <taxon>Metazoa</taxon>
        <taxon>Chordata</taxon>
        <taxon>Craniata</taxon>
        <taxon>Vertebrata</taxon>
        <taxon>Euteleostomi</taxon>
        <taxon>Amphibia</taxon>
        <taxon>Batrachia</taxon>
        <taxon>Caudata</taxon>
        <taxon>Salamandroidea</taxon>
        <taxon>Salamandridae</taxon>
        <taxon>Pleurodelinae</taxon>
        <taxon>Pleurodeles</taxon>
    </lineage>
</organism>
<gene>
    <name evidence="1" type="ORF">NDU88_004487</name>
</gene>
<dbReference type="EMBL" id="JANPWB010000015">
    <property type="protein sequence ID" value="KAJ1091360.1"/>
    <property type="molecule type" value="Genomic_DNA"/>
</dbReference>
<name>A0AAV7LLI0_PLEWA</name>
<accession>A0AAV7LLI0</accession>
<keyword evidence="2" id="KW-1185">Reference proteome</keyword>
<evidence type="ECO:0000313" key="1">
    <source>
        <dbReference type="EMBL" id="KAJ1091360.1"/>
    </source>
</evidence>
<comment type="caution">
    <text evidence="1">The sequence shown here is derived from an EMBL/GenBank/DDBJ whole genome shotgun (WGS) entry which is preliminary data.</text>
</comment>
<dbReference type="AlphaFoldDB" id="A0AAV7LLI0"/>
<proteinExistence type="predicted"/>
<dbReference type="Proteomes" id="UP001066276">
    <property type="component" value="Chromosome 11"/>
</dbReference>
<sequence>MGQACVTAAPLWWRDTALREGLPDPQTPHDVGPGPCVVRIVEDLQLLPATKEVKQSDMALLDHAAMTTAAKTLNDSRNGVAMKEQAIH</sequence>
<reference evidence="1" key="1">
    <citation type="journal article" date="2022" name="bioRxiv">
        <title>Sequencing and chromosome-scale assembly of the giantPleurodeles waltlgenome.</title>
        <authorList>
            <person name="Brown T."/>
            <person name="Elewa A."/>
            <person name="Iarovenko S."/>
            <person name="Subramanian E."/>
            <person name="Araus A.J."/>
            <person name="Petzold A."/>
            <person name="Susuki M."/>
            <person name="Suzuki K.-i.T."/>
            <person name="Hayashi T."/>
            <person name="Toyoda A."/>
            <person name="Oliveira C."/>
            <person name="Osipova E."/>
            <person name="Leigh N.D."/>
            <person name="Simon A."/>
            <person name="Yun M.H."/>
        </authorList>
    </citation>
    <scope>NUCLEOTIDE SEQUENCE</scope>
    <source>
        <strain evidence="1">20211129_DDA</strain>
        <tissue evidence="1">Liver</tissue>
    </source>
</reference>
<evidence type="ECO:0000313" key="2">
    <source>
        <dbReference type="Proteomes" id="UP001066276"/>
    </source>
</evidence>
<protein>
    <submittedName>
        <fullName evidence="1">Uncharacterized protein</fullName>
    </submittedName>
</protein>